<evidence type="ECO:0000256" key="3">
    <source>
        <dbReference type="ARBA" id="ARBA00022989"/>
    </source>
</evidence>
<dbReference type="Pfam" id="PF13564">
    <property type="entry name" value="DoxX_2"/>
    <property type="match status" value="1"/>
</dbReference>
<evidence type="ECO:0000256" key="5">
    <source>
        <dbReference type="SAM" id="Phobius"/>
    </source>
</evidence>
<accession>A0A1G7DKS2</accession>
<reference evidence="7" key="1">
    <citation type="submission" date="2016-10" db="EMBL/GenBank/DDBJ databases">
        <authorList>
            <person name="Varghese N."/>
            <person name="Submissions S."/>
        </authorList>
    </citation>
    <scope>NUCLEOTIDE SEQUENCE [LARGE SCALE GENOMIC DNA]</scope>
    <source>
        <strain evidence="7">CGMCC 4.3516</strain>
    </source>
</reference>
<sequence>MVVAYWIVAGLLVLLYLFAGGSKVVRSKEQLRPMMGWVDTVPLWFVRALGAVEVLGAIGLVLPPLTGIATWLALVAAVGLLVVQFGAIALHLKRGEAGVLGLNVVTAVLAAAAVWLSTVWL</sequence>
<feature type="transmembrane region" description="Helical" evidence="5">
    <location>
        <begin position="37"/>
        <end position="62"/>
    </location>
</feature>
<gene>
    <name evidence="6" type="ORF">SAMN05216270_12615</name>
</gene>
<comment type="subcellular location">
    <subcellularLocation>
        <location evidence="1">Membrane</location>
        <topology evidence="1">Multi-pass membrane protein</topology>
    </subcellularLocation>
</comment>
<keyword evidence="3 5" id="KW-1133">Transmembrane helix</keyword>
<proteinExistence type="predicted"/>
<evidence type="ECO:0000256" key="1">
    <source>
        <dbReference type="ARBA" id="ARBA00004141"/>
    </source>
</evidence>
<feature type="transmembrane region" description="Helical" evidence="5">
    <location>
        <begin position="68"/>
        <end position="90"/>
    </location>
</feature>
<dbReference type="InterPro" id="IPR032808">
    <property type="entry name" value="DoxX"/>
</dbReference>
<keyword evidence="7" id="KW-1185">Reference proteome</keyword>
<keyword evidence="4 5" id="KW-0472">Membrane</keyword>
<dbReference type="Proteomes" id="UP000198949">
    <property type="component" value="Unassembled WGS sequence"/>
</dbReference>
<dbReference type="RefSeq" id="WP_091040576.1">
    <property type="nucleotide sequence ID" value="NZ_FNAD01000026.1"/>
</dbReference>
<feature type="transmembrane region" description="Helical" evidence="5">
    <location>
        <begin position="6"/>
        <end position="25"/>
    </location>
</feature>
<dbReference type="GO" id="GO:0016020">
    <property type="term" value="C:membrane"/>
    <property type="evidence" value="ECO:0007669"/>
    <property type="project" value="UniProtKB-SubCell"/>
</dbReference>
<evidence type="ECO:0000313" key="6">
    <source>
        <dbReference type="EMBL" id="SDE52121.1"/>
    </source>
</evidence>
<feature type="transmembrane region" description="Helical" evidence="5">
    <location>
        <begin position="97"/>
        <end position="116"/>
    </location>
</feature>
<dbReference type="AlphaFoldDB" id="A0A1G7DKS2"/>
<dbReference type="EMBL" id="FNAD01000026">
    <property type="protein sequence ID" value="SDE52121.1"/>
    <property type="molecule type" value="Genomic_DNA"/>
</dbReference>
<keyword evidence="2 5" id="KW-0812">Transmembrane</keyword>
<evidence type="ECO:0000256" key="2">
    <source>
        <dbReference type="ARBA" id="ARBA00022692"/>
    </source>
</evidence>
<evidence type="ECO:0000256" key="4">
    <source>
        <dbReference type="ARBA" id="ARBA00023136"/>
    </source>
</evidence>
<name>A0A1G7DKS2_9ACTN</name>
<organism evidence="6 7">
    <name type="scientific">Glycomyces harbinensis</name>
    <dbReference type="NCBI Taxonomy" id="58114"/>
    <lineage>
        <taxon>Bacteria</taxon>
        <taxon>Bacillati</taxon>
        <taxon>Actinomycetota</taxon>
        <taxon>Actinomycetes</taxon>
        <taxon>Glycomycetales</taxon>
        <taxon>Glycomycetaceae</taxon>
        <taxon>Glycomyces</taxon>
    </lineage>
</organism>
<dbReference type="OrthoDB" id="3482063at2"/>
<evidence type="ECO:0000313" key="7">
    <source>
        <dbReference type="Proteomes" id="UP000198949"/>
    </source>
</evidence>
<protein>
    <submittedName>
        <fullName evidence="6">DoxX-like family protein</fullName>
    </submittedName>
</protein>